<keyword evidence="1" id="KW-0229">DNA integration</keyword>
<dbReference type="PANTHER" id="PTHR30349:SF64">
    <property type="entry name" value="PROPHAGE INTEGRASE INTD-RELATED"/>
    <property type="match status" value="1"/>
</dbReference>
<dbReference type="PANTHER" id="PTHR30349">
    <property type="entry name" value="PHAGE INTEGRASE-RELATED"/>
    <property type="match status" value="1"/>
</dbReference>
<comment type="caution">
    <text evidence="4">The sequence shown here is derived from an EMBL/GenBank/DDBJ whole genome shotgun (WGS) entry which is preliminary data.</text>
</comment>
<dbReference type="SUPFAM" id="SSF56349">
    <property type="entry name" value="DNA breaking-rejoining enzymes"/>
    <property type="match status" value="1"/>
</dbReference>
<dbReference type="Gene3D" id="1.10.443.10">
    <property type="entry name" value="Intergrase catalytic core"/>
    <property type="match status" value="1"/>
</dbReference>
<evidence type="ECO:0000256" key="2">
    <source>
        <dbReference type="ARBA" id="ARBA00023172"/>
    </source>
</evidence>
<proteinExistence type="predicted"/>
<dbReference type="Pfam" id="PF00589">
    <property type="entry name" value="Phage_integrase"/>
    <property type="match status" value="1"/>
</dbReference>
<dbReference type="InterPro" id="IPR050090">
    <property type="entry name" value="Tyrosine_recombinase_XerCD"/>
</dbReference>
<dbReference type="InterPro" id="IPR013762">
    <property type="entry name" value="Integrase-like_cat_sf"/>
</dbReference>
<evidence type="ECO:0000313" key="4">
    <source>
        <dbReference type="EMBL" id="KAE9735430.1"/>
    </source>
</evidence>
<dbReference type="InterPro" id="IPR002104">
    <property type="entry name" value="Integrase_catalytic"/>
</dbReference>
<name>A0A6D0H792_ECOLX</name>
<gene>
    <name evidence="4" type="ORF">GP711_02115</name>
</gene>
<dbReference type="PROSITE" id="PS51898">
    <property type="entry name" value="TYR_RECOMBINASE"/>
    <property type="match status" value="1"/>
</dbReference>
<accession>A0A6D0H792</accession>
<reference evidence="4 5" key="1">
    <citation type="submission" date="2019-10" db="EMBL/GenBank/DDBJ databases">
        <title>Antimicrobial-resistant enteric bacteria are widely distributed amongst people, animals and the environment in northern Tanzania.</title>
        <authorList>
            <person name="Subbiah M."/>
            <person name="Call D.R."/>
        </authorList>
    </citation>
    <scope>NUCLEOTIDE SEQUENCE [LARGE SCALE GENOMIC DNA]</scope>
    <source>
        <strain evidence="4 5">TzEc067</strain>
    </source>
</reference>
<evidence type="ECO:0000259" key="3">
    <source>
        <dbReference type="PROSITE" id="PS51898"/>
    </source>
</evidence>
<organism evidence="4 5">
    <name type="scientific">Escherichia coli</name>
    <dbReference type="NCBI Taxonomy" id="562"/>
    <lineage>
        <taxon>Bacteria</taxon>
        <taxon>Pseudomonadati</taxon>
        <taxon>Pseudomonadota</taxon>
        <taxon>Gammaproteobacteria</taxon>
        <taxon>Enterobacterales</taxon>
        <taxon>Enterobacteriaceae</taxon>
        <taxon>Escherichia</taxon>
    </lineage>
</organism>
<evidence type="ECO:0000313" key="5">
    <source>
        <dbReference type="Proteomes" id="UP000437875"/>
    </source>
</evidence>
<dbReference type="GO" id="GO:0006310">
    <property type="term" value="P:DNA recombination"/>
    <property type="evidence" value="ECO:0007669"/>
    <property type="project" value="UniProtKB-KW"/>
</dbReference>
<sequence>MVFNEMPRCLITVENNHEASRNIWRCNIGTVCRQTCMRWNGTRDLQKNQAKRLIDESPELLKSVVKFALVTVLRKSNIINLEWQQIDMQRQVARVNPEDSKSNRAIGVALNDTASKVLRDQTGKHHKCVCTYKAAKRADGTSMPALRKMRIDSKTAWLSACRRAGIENFRFHDLRHTWASRLIPSGVPLSVLQEMGGWESREMVRRYAHLAPNHLTEHARKIDDIFGDNVPLWNYRRNKEGVTD</sequence>
<evidence type="ECO:0000256" key="1">
    <source>
        <dbReference type="ARBA" id="ARBA00022908"/>
    </source>
</evidence>
<dbReference type="GO" id="GO:0015074">
    <property type="term" value="P:DNA integration"/>
    <property type="evidence" value="ECO:0007669"/>
    <property type="project" value="UniProtKB-KW"/>
</dbReference>
<keyword evidence="2" id="KW-0233">DNA recombination</keyword>
<feature type="domain" description="Tyr recombinase" evidence="3">
    <location>
        <begin position="40"/>
        <end position="220"/>
    </location>
</feature>
<dbReference type="InterPro" id="IPR011010">
    <property type="entry name" value="DNA_brk_join_enz"/>
</dbReference>
<dbReference type="CDD" id="cd00796">
    <property type="entry name" value="INT_Rci_Hp1_C"/>
    <property type="match status" value="1"/>
</dbReference>
<dbReference type="Proteomes" id="UP000437875">
    <property type="component" value="Unassembled WGS sequence"/>
</dbReference>
<dbReference type="EMBL" id="WSGM01000001">
    <property type="protein sequence ID" value="KAE9735430.1"/>
    <property type="molecule type" value="Genomic_DNA"/>
</dbReference>
<dbReference type="AlphaFoldDB" id="A0A6D0H792"/>
<protein>
    <submittedName>
        <fullName evidence="4">Tyrosine-type recombinase/integrase</fullName>
    </submittedName>
</protein>
<dbReference type="GO" id="GO:0003677">
    <property type="term" value="F:DNA binding"/>
    <property type="evidence" value="ECO:0007669"/>
    <property type="project" value="InterPro"/>
</dbReference>